<dbReference type="PROSITE" id="PS00893">
    <property type="entry name" value="NUDIX_BOX"/>
    <property type="match status" value="1"/>
</dbReference>
<protein>
    <submittedName>
        <fullName evidence="4">NUDIX domain-containing protein</fullName>
    </submittedName>
</protein>
<evidence type="ECO:0000256" key="2">
    <source>
        <dbReference type="ARBA" id="ARBA00022801"/>
    </source>
</evidence>
<organism evidence="4 5">
    <name type="scientific">Bowmanella dokdonensis</name>
    <dbReference type="NCBI Taxonomy" id="751969"/>
    <lineage>
        <taxon>Bacteria</taxon>
        <taxon>Pseudomonadati</taxon>
        <taxon>Pseudomonadota</taxon>
        <taxon>Gammaproteobacteria</taxon>
        <taxon>Alteromonadales</taxon>
        <taxon>Alteromonadaceae</taxon>
        <taxon>Bowmanella</taxon>
    </lineage>
</organism>
<dbReference type="SUPFAM" id="SSF55811">
    <property type="entry name" value="Nudix"/>
    <property type="match status" value="1"/>
</dbReference>
<accession>A0A939IRZ7</accession>
<evidence type="ECO:0000259" key="3">
    <source>
        <dbReference type="PROSITE" id="PS51462"/>
    </source>
</evidence>
<dbReference type="Pfam" id="PF00293">
    <property type="entry name" value="NUDIX"/>
    <property type="match status" value="1"/>
</dbReference>
<evidence type="ECO:0000256" key="1">
    <source>
        <dbReference type="ARBA" id="ARBA00001946"/>
    </source>
</evidence>
<evidence type="ECO:0000313" key="4">
    <source>
        <dbReference type="EMBL" id="MBN7826634.1"/>
    </source>
</evidence>
<dbReference type="InterPro" id="IPR020084">
    <property type="entry name" value="NUDIX_hydrolase_CS"/>
</dbReference>
<comment type="cofactor">
    <cofactor evidence="1">
        <name>Mg(2+)</name>
        <dbReference type="ChEBI" id="CHEBI:18420"/>
    </cofactor>
</comment>
<gene>
    <name evidence="4" type="ORF">J0A66_15470</name>
</gene>
<feature type="domain" description="Nudix hydrolase" evidence="3">
    <location>
        <begin position="10"/>
        <end position="135"/>
    </location>
</feature>
<comment type="caution">
    <text evidence="4">The sequence shown here is derived from an EMBL/GenBank/DDBJ whole genome shotgun (WGS) entry which is preliminary data.</text>
</comment>
<dbReference type="GO" id="GO:0016787">
    <property type="term" value="F:hydrolase activity"/>
    <property type="evidence" value="ECO:0007669"/>
    <property type="project" value="UniProtKB-KW"/>
</dbReference>
<keyword evidence="5" id="KW-1185">Reference proteome</keyword>
<name>A0A939IRZ7_9ALTE</name>
<dbReference type="EMBL" id="JAFKCV010000009">
    <property type="protein sequence ID" value="MBN7826634.1"/>
    <property type="molecule type" value="Genomic_DNA"/>
</dbReference>
<reference evidence="4" key="1">
    <citation type="submission" date="2021-03" db="EMBL/GenBank/DDBJ databases">
        <title>novel species isolated from a fishpond in China.</title>
        <authorList>
            <person name="Lu H."/>
            <person name="Cai Z."/>
        </authorList>
    </citation>
    <scope>NUCLEOTIDE SEQUENCE</scope>
    <source>
        <strain evidence="4">JCM 30855</strain>
    </source>
</reference>
<dbReference type="PROSITE" id="PS51462">
    <property type="entry name" value="NUDIX"/>
    <property type="match status" value="1"/>
</dbReference>
<evidence type="ECO:0000313" key="5">
    <source>
        <dbReference type="Proteomes" id="UP000664654"/>
    </source>
</evidence>
<dbReference type="Gene3D" id="3.90.79.10">
    <property type="entry name" value="Nucleoside Triphosphate Pyrophosphohydrolase"/>
    <property type="match status" value="1"/>
</dbReference>
<sequence>MCRVNEQAREATPGNAACLIKIDKWLVTIGHRHSGRLDLPGGLSNGDESAQCTAHRETWEETGFNVEVGEYLGRNAEGFRFYQCQLQGNFGKEFMEFPVPEWASSEVSSIQLTDPYEIQLQDWRFEDELLQIRALFNQIEP</sequence>
<dbReference type="InterPro" id="IPR000086">
    <property type="entry name" value="NUDIX_hydrolase_dom"/>
</dbReference>
<dbReference type="Proteomes" id="UP000664654">
    <property type="component" value="Unassembled WGS sequence"/>
</dbReference>
<dbReference type="AlphaFoldDB" id="A0A939IRZ7"/>
<proteinExistence type="predicted"/>
<keyword evidence="2" id="KW-0378">Hydrolase</keyword>
<dbReference type="InterPro" id="IPR015797">
    <property type="entry name" value="NUDIX_hydrolase-like_dom_sf"/>
</dbReference>